<keyword evidence="2" id="KW-0812">Transmembrane</keyword>
<dbReference type="EMBL" id="JAGKQM010000013">
    <property type="protein sequence ID" value="KAH0888664.1"/>
    <property type="molecule type" value="Genomic_DNA"/>
</dbReference>
<organism evidence="4 5">
    <name type="scientific">Brassica napus</name>
    <name type="common">Rape</name>
    <dbReference type="NCBI Taxonomy" id="3708"/>
    <lineage>
        <taxon>Eukaryota</taxon>
        <taxon>Viridiplantae</taxon>
        <taxon>Streptophyta</taxon>
        <taxon>Embryophyta</taxon>
        <taxon>Tracheophyta</taxon>
        <taxon>Spermatophyta</taxon>
        <taxon>Magnoliopsida</taxon>
        <taxon>eudicotyledons</taxon>
        <taxon>Gunneridae</taxon>
        <taxon>Pentapetalae</taxon>
        <taxon>rosids</taxon>
        <taxon>malvids</taxon>
        <taxon>Brassicales</taxon>
        <taxon>Brassicaceae</taxon>
        <taxon>Brassiceae</taxon>
        <taxon>Brassica</taxon>
    </lineage>
</organism>
<feature type="compositionally biased region" description="Acidic residues" evidence="1">
    <location>
        <begin position="114"/>
        <end position="124"/>
    </location>
</feature>
<keyword evidence="5" id="KW-1185">Reference proteome</keyword>
<sequence>MTNLTHSLLFFSCSLSLVICVAIAGSRPAHGPAYLNPSAFSPEAYDFFHPKSSLTDNNSPRNSHSLPFLSPSPSPSMTSNVEADTQGSKVSSDEHIGDSRREEGRGETVGIVPIDDEDLNDEGPGEALTSPVSLSQTNSTEDLEVYDDEEDGDFSDLGQLVQLFKQGHTTRELNLIGEEPRIVSGKISTKKVSPAPSPSPSPDSYAPQSETRMSPSPSPSDSPTTMPPGYIHQPPSLSPEESDLKYKDGSGTERESSSGGGKKAGIAVGVIAAASMVGLGGYVLKKRRENIRRSRYEYAATEIF</sequence>
<reference evidence="4 5" key="1">
    <citation type="submission" date="2021-05" db="EMBL/GenBank/DDBJ databases">
        <title>Genome Assembly of Synthetic Allotetraploid Brassica napus Reveals Homoeologous Exchanges between Subgenomes.</title>
        <authorList>
            <person name="Davis J.T."/>
        </authorList>
    </citation>
    <scope>NUCLEOTIDE SEQUENCE [LARGE SCALE GENOMIC DNA]</scope>
    <source>
        <strain evidence="5">cv. Da-Ae</strain>
        <tissue evidence="4">Seedling</tissue>
    </source>
</reference>
<name>A0ABQ8A806_BRANA</name>
<evidence type="ECO:0000256" key="3">
    <source>
        <dbReference type="SAM" id="SignalP"/>
    </source>
</evidence>
<feature type="region of interest" description="Disordered" evidence="1">
    <location>
        <begin position="51"/>
        <end position="139"/>
    </location>
</feature>
<dbReference type="PANTHER" id="PTHR35718">
    <property type="entry name" value="EXPRESSED PROTEIN"/>
    <property type="match status" value="1"/>
</dbReference>
<feature type="compositionally biased region" description="Low complexity" evidence="1">
    <location>
        <begin position="202"/>
        <end position="228"/>
    </location>
</feature>
<proteinExistence type="predicted"/>
<protein>
    <submittedName>
        <fullName evidence="4">Uncharacterized protein</fullName>
    </submittedName>
</protein>
<feature type="chain" id="PRO_5046031540" evidence="3">
    <location>
        <begin position="21"/>
        <end position="304"/>
    </location>
</feature>
<dbReference type="Proteomes" id="UP000824890">
    <property type="component" value="Unassembled WGS sequence"/>
</dbReference>
<feature type="signal peptide" evidence="3">
    <location>
        <begin position="1"/>
        <end position="20"/>
    </location>
</feature>
<evidence type="ECO:0000256" key="1">
    <source>
        <dbReference type="SAM" id="MobiDB-lite"/>
    </source>
</evidence>
<dbReference type="PANTHER" id="PTHR35718:SF2">
    <property type="entry name" value="PROLINE-RICH RECEPTOR-LIKE KINASE"/>
    <property type="match status" value="1"/>
</dbReference>
<feature type="compositionally biased region" description="Polar residues" evidence="1">
    <location>
        <begin position="77"/>
        <end position="90"/>
    </location>
</feature>
<keyword evidence="2" id="KW-1133">Transmembrane helix</keyword>
<feature type="transmembrane region" description="Helical" evidence="2">
    <location>
        <begin position="264"/>
        <end position="284"/>
    </location>
</feature>
<evidence type="ECO:0000313" key="4">
    <source>
        <dbReference type="EMBL" id="KAH0888664.1"/>
    </source>
</evidence>
<evidence type="ECO:0000313" key="5">
    <source>
        <dbReference type="Proteomes" id="UP000824890"/>
    </source>
</evidence>
<keyword evidence="2" id="KW-0472">Membrane</keyword>
<evidence type="ECO:0000256" key="2">
    <source>
        <dbReference type="SAM" id="Phobius"/>
    </source>
</evidence>
<gene>
    <name evidence="4" type="ORF">HID58_051093</name>
</gene>
<keyword evidence="3" id="KW-0732">Signal</keyword>
<feature type="region of interest" description="Disordered" evidence="1">
    <location>
        <begin position="186"/>
        <end position="263"/>
    </location>
</feature>
<feature type="compositionally biased region" description="Polar residues" evidence="1">
    <location>
        <begin position="130"/>
        <end position="139"/>
    </location>
</feature>
<feature type="compositionally biased region" description="Polar residues" evidence="1">
    <location>
        <begin position="52"/>
        <end position="62"/>
    </location>
</feature>
<accession>A0ABQ8A806</accession>
<feature type="compositionally biased region" description="Basic and acidic residues" evidence="1">
    <location>
        <begin position="242"/>
        <end position="256"/>
    </location>
</feature>
<comment type="caution">
    <text evidence="4">The sequence shown here is derived from an EMBL/GenBank/DDBJ whole genome shotgun (WGS) entry which is preliminary data.</text>
</comment>
<feature type="compositionally biased region" description="Basic and acidic residues" evidence="1">
    <location>
        <begin position="91"/>
        <end position="106"/>
    </location>
</feature>